<evidence type="ECO:0000256" key="5">
    <source>
        <dbReference type="ARBA" id="ARBA00023242"/>
    </source>
</evidence>
<keyword evidence="5" id="KW-0539">Nucleus</keyword>
<dbReference type="InterPro" id="IPR007219">
    <property type="entry name" value="XnlR_reg_dom"/>
</dbReference>
<evidence type="ECO:0000256" key="2">
    <source>
        <dbReference type="ARBA" id="ARBA00023015"/>
    </source>
</evidence>
<reference evidence="9" key="1">
    <citation type="journal article" date="2016" name="Genome Biol. Evol.">
        <title>Comparative 'omics' of the Fusarium fujikuroi species complex highlights differences in genetic potential and metabolite synthesis.</title>
        <authorList>
            <person name="Niehaus E.-M."/>
            <person name="Muensterkoetter M."/>
            <person name="Proctor R.H."/>
            <person name="Brown D.W."/>
            <person name="Sharon A."/>
            <person name="Idan Y."/>
            <person name="Oren-Young L."/>
            <person name="Sieber C.M."/>
            <person name="Novak O."/>
            <person name="Pencik A."/>
            <person name="Tarkowska D."/>
            <person name="Hromadova K."/>
            <person name="Freeman S."/>
            <person name="Maymon M."/>
            <person name="Elazar M."/>
            <person name="Youssef S.A."/>
            <person name="El-Shabrawy E.S.M."/>
            <person name="Shalaby A.B.A."/>
            <person name="Houterman P."/>
            <person name="Brock N.L."/>
            <person name="Burkhardt I."/>
            <person name="Tsavkelova E.A."/>
            <person name="Dickschat J.S."/>
            <person name="Galuszka P."/>
            <person name="Gueldener U."/>
            <person name="Tudzynski B."/>
        </authorList>
    </citation>
    <scope>NUCLEOTIDE SEQUENCE [LARGE SCALE GENOMIC DNA]</scope>
    <source>
        <strain evidence="9">MRC7560</strain>
    </source>
</reference>
<accession>A0A1L7UAS4</accession>
<dbReference type="EMBL" id="FCQH01000015">
    <property type="protein sequence ID" value="CVL05055.1"/>
    <property type="molecule type" value="Genomic_DNA"/>
</dbReference>
<comment type="caution">
    <text evidence="8">The sequence shown here is derived from an EMBL/GenBank/DDBJ whole genome shotgun (WGS) entry which is preliminary data.</text>
</comment>
<dbReference type="GO" id="GO:0003677">
    <property type="term" value="F:DNA binding"/>
    <property type="evidence" value="ECO:0007669"/>
    <property type="project" value="UniProtKB-KW"/>
</dbReference>
<keyword evidence="9" id="KW-1185">Reference proteome</keyword>
<dbReference type="GO" id="GO:0005634">
    <property type="term" value="C:nucleus"/>
    <property type="evidence" value="ECO:0007669"/>
    <property type="project" value="UniProtKB-SubCell"/>
</dbReference>
<keyword evidence="3" id="KW-0238">DNA-binding</keyword>
<evidence type="ECO:0000256" key="6">
    <source>
        <dbReference type="SAM" id="MobiDB-lite"/>
    </source>
</evidence>
<dbReference type="GO" id="GO:0003700">
    <property type="term" value="F:DNA-binding transcription factor activity"/>
    <property type="evidence" value="ECO:0007669"/>
    <property type="project" value="InterPro"/>
</dbReference>
<proteinExistence type="predicted"/>
<protein>
    <recommendedName>
        <fullName evidence="7">Xylanolytic transcriptional activator regulatory domain-containing protein</fullName>
    </recommendedName>
</protein>
<gene>
    <name evidence="8" type="ORF">FMAN_13026</name>
</gene>
<evidence type="ECO:0000256" key="1">
    <source>
        <dbReference type="ARBA" id="ARBA00004123"/>
    </source>
</evidence>
<dbReference type="VEuPathDB" id="FungiDB:FMAN_13026"/>
<dbReference type="Proteomes" id="UP000184255">
    <property type="component" value="Unassembled WGS sequence"/>
</dbReference>
<dbReference type="InterPro" id="IPR050987">
    <property type="entry name" value="AtrR-like"/>
</dbReference>
<name>A0A1L7UAS4_FUSMA</name>
<dbReference type="Pfam" id="PF04082">
    <property type="entry name" value="Fungal_trans"/>
    <property type="match status" value="1"/>
</dbReference>
<dbReference type="GO" id="GO:0006351">
    <property type="term" value="P:DNA-templated transcription"/>
    <property type="evidence" value="ECO:0007669"/>
    <property type="project" value="InterPro"/>
</dbReference>
<evidence type="ECO:0000313" key="9">
    <source>
        <dbReference type="Proteomes" id="UP000184255"/>
    </source>
</evidence>
<sequence length="556" mass="60891">MLAGLEDVNTHHGDVRASGDSEAASSGRTAGSFQLFDSLTNGHFGSITSRDLAGEELMDDLSNSMTKCDADIQVLGPAELLVTQNGKQSVHIGINSSGATVASCVDDASKAQATVAQPSTADFLIELNHYSNDAGVYSPPAPLCQLPARQIAFECVEGYCRKVNTYYPIIDQEKIRQSLNMMYSEARNQLGALDHCLCYLVISIGSLMNPIPTEHAKTTADLYREAWSLLQDCISSPGELSLQIVLLHVVHYMAVAKAGIAWTYSGLAVRMAQGLGLDRLPSQTSLTSSESKNLWWIALSFDATLSMSQGRPPAVAKIDLSFSKTPGDLETTENGSLLPNFSYIYSWIFQIHTFQNRFCNMIQGSESRAWKLSQIAKLDCDLIQWKDSLPVECRPDNLILVSPERYAHILCIHLEYFNMLRSIHWLAMKLASSATGEAQTVMSGRLKASEAICLEAARSLIKALNEHNNASDGSDWKTCAIVFQVNNYMAAIATLYWSISIKPKSLSARADLELLRAGTIHLQRDTPNTVPGPGIHSMIDNLVIKANDLVWKGKSH</sequence>
<dbReference type="GeneID" id="65092276"/>
<organism evidence="8 9">
    <name type="scientific">Fusarium mangiferae</name>
    <name type="common">Mango malformation disease fungus</name>
    <dbReference type="NCBI Taxonomy" id="192010"/>
    <lineage>
        <taxon>Eukaryota</taxon>
        <taxon>Fungi</taxon>
        <taxon>Dikarya</taxon>
        <taxon>Ascomycota</taxon>
        <taxon>Pezizomycotina</taxon>
        <taxon>Sordariomycetes</taxon>
        <taxon>Hypocreomycetidae</taxon>
        <taxon>Hypocreales</taxon>
        <taxon>Nectriaceae</taxon>
        <taxon>Fusarium</taxon>
        <taxon>Fusarium fujikuroi species complex</taxon>
    </lineage>
</organism>
<dbReference type="GO" id="GO:0008270">
    <property type="term" value="F:zinc ion binding"/>
    <property type="evidence" value="ECO:0007669"/>
    <property type="project" value="InterPro"/>
</dbReference>
<evidence type="ECO:0000256" key="4">
    <source>
        <dbReference type="ARBA" id="ARBA00023163"/>
    </source>
</evidence>
<dbReference type="RefSeq" id="XP_041689107.1">
    <property type="nucleotide sequence ID" value="XM_041823537.1"/>
</dbReference>
<keyword evidence="4" id="KW-0804">Transcription</keyword>
<evidence type="ECO:0000313" key="8">
    <source>
        <dbReference type="EMBL" id="CVL05055.1"/>
    </source>
</evidence>
<comment type="subcellular location">
    <subcellularLocation>
        <location evidence="1">Nucleus</location>
    </subcellularLocation>
</comment>
<feature type="compositionally biased region" description="Basic and acidic residues" evidence="6">
    <location>
        <begin position="8"/>
        <end position="19"/>
    </location>
</feature>
<dbReference type="PANTHER" id="PTHR46910">
    <property type="entry name" value="TRANSCRIPTION FACTOR PDR1"/>
    <property type="match status" value="1"/>
</dbReference>
<evidence type="ECO:0000256" key="3">
    <source>
        <dbReference type="ARBA" id="ARBA00023125"/>
    </source>
</evidence>
<evidence type="ECO:0000259" key="7">
    <source>
        <dbReference type="SMART" id="SM00906"/>
    </source>
</evidence>
<dbReference type="SMART" id="SM00906">
    <property type="entry name" value="Fungal_trans"/>
    <property type="match status" value="1"/>
</dbReference>
<feature type="region of interest" description="Disordered" evidence="6">
    <location>
        <begin position="1"/>
        <end position="26"/>
    </location>
</feature>
<feature type="domain" description="Xylanolytic transcriptional activator regulatory" evidence="7">
    <location>
        <begin position="261"/>
        <end position="332"/>
    </location>
</feature>
<dbReference type="CDD" id="cd12148">
    <property type="entry name" value="fungal_TF_MHR"/>
    <property type="match status" value="1"/>
</dbReference>
<dbReference type="AlphaFoldDB" id="A0A1L7UAS4"/>
<keyword evidence="2" id="KW-0805">Transcription regulation</keyword>
<dbReference type="PANTHER" id="PTHR46910:SF37">
    <property type="entry name" value="ZN(II)2CYS6 TRANSCRIPTION FACTOR (EUROFUNG)"/>
    <property type="match status" value="1"/>
</dbReference>